<dbReference type="Proteomes" id="UP000534496">
    <property type="component" value="Unassembled WGS sequence"/>
</dbReference>
<dbReference type="Proteomes" id="UP000249482">
    <property type="component" value="Unassembled WGS sequence"/>
</dbReference>
<evidence type="ECO:0000256" key="1">
    <source>
        <dbReference type="ARBA" id="ARBA00010244"/>
    </source>
</evidence>
<dbReference type="Proteomes" id="UP001190091">
    <property type="component" value="Unassembled WGS sequence"/>
</dbReference>
<evidence type="ECO:0000313" key="15">
    <source>
        <dbReference type="Proteomes" id="UP000245761"/>
    </source>
</evidence>
<dbReference type="EMBL" id="AASFMQ010000020">
    <property type="protein sequence ID" value="EFB3616299.1"/>
    <property type="molecule type" value="Genomic_DNA"/>
</dbReference>
<dbReference type="Proteomes" id="UP000533482">
    <property type="component" value="Unassembled WGS sequence"/>
</dbReference>
<evidence type="ECO:0000313" key="4">
    <source>
        <dbReference type="EMBL" id="EFB3616299.1"/>
    </source>
</evidence>
<protein>
    <submittedName>
        <fullName evidence="3 12">SycD/LcrH family type III secretion system chaperone</fullName>
    </submittedName>
</protein>
<gene>
    <name evidence="9" type="ORF">D9D43_24165</name>
    <name evidence="11" type="ORF">DD762_25430</name>
    <name evidence="12" type="ORF">DNQ45_06240</name>
    <name evidence="5" type="ORF">F7N46_06600</name>
    <name evidence="6" type="ORF">F9461_26690</name>
    <name evidence="10" type="ORF">F9B07_10040</name>
    <name evidence="3" type="ORF">FGAF848_47770</name>
    <name evidence="4" type="ORF">FPS11_15485</name>
    <name evidence="13" type="ORF">FTV93_18715</name>
    <name evidence="7" type="ORF">HL563_21685</name>
    <name evidence="8" type="ORF">HLZ50_07625</name>
    <name evidence="14" type="ORF">HVW43_16730</name>
</gene>
<evidence type="ECO:0000313" key="7">
    <source>
        <dbReference type="EMBL" id="HAJ0836308.1"/>
    </source>
</evidence>
<evidence type="ECO:0000313" key="13">
    <source>
        <dbReference type="EMBL" id="QED75114.1"/>
    </source>
</evidence>
<evidence type="ECO:0000313" key="5">
    <source>
        <dbReference type="EMBL" id="EFE8672814.1"/>
    </source>
</evidence>
<dbReference type="Proteomes" id="UP000245761">
    <property type="component" value="Unassembled WGS sequence"/>
</dbReference>
<reference evidence="9 17" key="4">
    <citation type="submission" date="2018-10" db="EMBL/GenBank/DDBJ databases">
        <authorList>
            <consortium name="NARMS: The National Antimicrobial Resistance Monitoring System"/>
        </authorList>
    </citation>
    <scope>NUCLEOTIDE SEQUENCE [LARGE SCALE GENOMIC DNA]</scope>
    <source>
        <strain evidence="9 17">CVM N17EC0060</strain>
        <strain evidence="6 22">CVM N19EC0189</strain>
        <strain evidence="5 21">FSIS11923834</strain>
    </source>
</reference>
<dbReference type="InterPro" id="IPR011716">
    <property type="entry name" value="TPR-3"/>
</dbReference>
<keyword evidence="2" id="KW-0143">Chaperone</keyword>
<reference evidence="12 16" key="3">
    <citation type="submission" date="2018-06" db="EMBL/GenBank/DDBJ databases">
        <title>Draft genome sequence of mcr-1-harboring Escherichia coli isolated from wound infection of a hospitalized patient, in Bolivia.</title>
        <authorList>
            <person name="Munoz M.E."/>
            <person name="Moura Q."/>
            <person name="Ventura P.R.M."/>
            <person name="Bustos L.R."/>
            <person name="Ovando B.G."/>
            <person name="Terrazas D.I.V."/>
            <person name="Yarhui N.B."/>
            <person name="Cerdeira L."/>
            <person name="Lincopan N."/>
        </authorList>
    </citation>
    <scope>NUCLEOTIDE SEQUENCE [LARGE SCALE GENOMIC DNA]</scope>
    <source>
        <strain evidence="12 16">EcMLT</strain>
    </source>
</reference>
<evidence type="ECO:0000313" key="12">
    <source>
        <dbReference type="EMBL" id="PZT67138.1"/>
    </source>
</evidence>
<dbReference type="EMBL" id="RNLZ01000071">
    <property type="protein sequence ID" value="MGE16618.1"/>
    <property type="molecule type" value="Genomic_DNA"/>
</dbReference>
<evidence type="ECO:0000313" key="8">
    <source>
        <dbReference type="EMBL" id="HAJ5149894.1"/>
    </source>
</evidence>
<name>A0A085P9L2_ECOLX</name>
<dbReference type="Gene3D" id="1.25.40.10">
    <property type="entry name" value="Tetratricopeptide repeat domain"/>
    <property type="match status" value="1"/>
</dbReference>
<dbReference type="EMBL" id="AASVQO010000046">
    <property type="protein sequence ID" value="EFH3676718.1"/>
    <property type="molecule type" value="Genomic_DNA"/>
</dbReference>
<dbReference type="NCBIfam" id="TIGR02552">
    <property type="entry name" value="LcrH_SycD"/>
    <property type="match status" value="1"/>
</dbReference>
<dbReference type="Proteomes" id="UP000514754">
    <property type="component" value="Chromosome"/>
</dbReference>
<dbReference type="EMBL" id="WCEW01000009">
    <property type="protein sequence ID" value="MTE89169.1"/>
    <property type="molecule type" value="Genomic_DNA"/>
</dbReference>
<dbReference type="PIRSF" id="PIRSF003165">
    <property type="entry name" value="Chaperone_SicA"/>
    <property type="match status" value="1"/>
</dbReference>
<evidence type="ECO:0000313" key="16">
    <source>
        <dbReference type="Proteomes" id="UP000249482"/>
    </source>
</evidence>
<dbReference type="EMBL" id="CAUZHL010000007">
    <property type="protein sequence ID" value="CAK1216580.1"/>
    <property type="molecule type" value="Genomic_DNA"/>
</dbReference>
<reference evidence="10 19" key="8">
    <citation type="submission" date="2019-10" db="EMBL/GenBank/DDBJ databases">
        <title>Comparative genomic analysis of antimicrobial resistant Escherichia coli of diverse origin.</title>
        <authorList>
            <person name="Ghatak S."/>
            <person name="Milton A.P."/>
            <person name="Rhetso K."/>
            <person name="Purkait D."/>
            <person name="Das S."/>
            <person name="Puro K.-U."/>
            <person name="Shakuntala I."/>
            <person name="Sen A."/>
            <person name="Sanjukta R."/>
            <person name="Priya G.B."/>
            <person name="Mawlong M."/>
            <person name="Lyngdoh V."/>
            <person name="Rynghang J."/>
            <person name="Mawphlang B.L."/>
        </authorList>
    </citation>
    <scope>NUCLEOTIDE SEQUENCE [LARGE SCALE GENOMIC DNA]</scope>
    <source>
        <strain evidence="10 19">SE161</strain>
    </source>
</reference>
<evidence type="ECO:0000313" key="3">
    <source>
        <dbReference type="EMBL" id="CAK1216580.1"/>
    </source>
</evidence>
<dbReference type="Proteomes" id="UP000486847">
    <property type="component" value="Unassembled WGS sequence"/>
</dbReference>
<evidence type="ECO:0000313" key="18">
    <source>
        <dbReference type="Proteomes" id="UP000321299"/>
    </source>
</evidence>
<evidence type="ECO:0000313" key="19">
    <source>
        <dbReference type="Proteomes" id="UP000486847"/>
    </source>
</evidence>
<dbReference type="EMBL" id="DABGYN010000047">
    <property type="protein sequence ID" value="HAJ0836308.1"/>
    <property type="molecule type" value="Genomic_DNA"/>
</dbReference>
<dbReference type="SUPFAM" id="SSF48452">
    <property type="entry name" value="TPR-like"/>
    <property type="match status" value="1"/>
</dbReference>
<dbReference type="RefSeq" id="WP_000443168.1">
    <property type="nucleotide sequence ID" value="NZ_AP021935.1"/>
</dbReference>
<dbReference type="Proteomes" id="UP000272336">
    <property type="component" value="Unassembled WGS sequence"/>
</dbReference>
<dbReference type="AlphaFoldDB" id="A0A085P9L2"/>
<dbReference type="PRINTS" id="PR01595">
    <property type="entry name" value="SYCDCHAPRONE"/>
</dbReference>
<dbReference type="Proteomes" id="UP000321299">
    <property type="component" value="Chromosome"/>
</dbReference>
<evidence type="ECO:0000313" key="9">
    <source>
        <dbReference type="EMBL" id="MGE16618.1"/>
    </source>
</evidence>
<dbReference type="InterPro" id="IPR011990">
    <property type="entry name" value="TPR-like_helical_dom_sf"/>
</dbReference>
<evidence type="ECO:0000313" key="17">
    <source>
        <dbReference type="Proteomes" id="UP000272336"/>
    </source>
</evidence>
<proteinExistence type="inferred from homology"/>
<reference evidence="3" key="11">
    <citation type="submission" date="2023-10" db="EMBL/GenBank/DDBJ databases">
        <authorList>
            <person name="Leclercq S."/>
        </authorList>
    </citation>
    <scope>NUCLEOTIDE SEQUENCE</scope>
    <source>
        <strain evidence="3">F848</strain>
    </source>
</reference>
<evidence type="ECO:0000313" key="10">
    <source>
        <dbReference type="EMBL" id="MTE89169.1"/>
    </source>
</evidence>
<dbReference type="InterPro" id="IPR016379">
    <property type="entry name" value="T3SS_Ca_resp_chp_LcrH/SycD_sub"/>
</dbReference>
<dbReference type="EMBL" id="DABGKZ010000006">
    <property type="protein sequence ID" value="HAJ5149894.1"/>
    <property type="molecule type" value="Genomic_DNA"/>
</dbReference>
<dbReference type="EMBL" id="CP057906">
    <property type="protein sequence ID" value="QMO41841.1"/>
    <property type="molecule type" value="Genomic_DNA"/>
</dbReference>
<reference evidence="14 20" key="10">
    <citation type="submission" date="2020-06" db="EMBL/GenBank/DDBJ databases">
        <title>REHAB project genomes.</title>
        <authorList>
            <person name="Shaw L.P."/>
        </authorList>
    </citation>
    <scope>NUCLEOTIDE SEQUENCE [LARGE SCALE GENOMIC DNA]</scope>
    <source>
        <strain evidence="14 20">RHB10-C12</strain>
    </source>
</reference>
<evidence type="ECO:0000313" key="20">
    <source>
        <dbReference type="Proteomes" id="UP000514754"/>
    </source>
</evidence>
<dbReference type="EMBL" id="QEMT01000075">
    <property type="protein sequence ID" value="PWH54872.1"/>
    <property type="molecule type" value="Genomic_DNA"/>
</dbReference>
<dbReference type="InterPro" id="IPR005415">
    <property type="entry name" value="T3SS_Ca_resp_chp_LcrH/SycD"/>
</dbReference>
<reference evidence="11 15" key="2">
    <citation type="submission" date="2018-04" db="EMBL/GenBank/DDBJ databases">
        <title>Draft Genomic Sequencing Of Potential Extraintestinal Pathogenic Escherichia coli B8S56 Isolated from Retail Chicken Skin.</title>
        <authorList>
            <person name="Xu A."/>
            <person name="Tilman S."/>
            <person name="Wisser-Parker K."/>
            <person name="Scullen O.J."/>
            <person name="Sommers C."/>
        </authorList>
    </citation>
    <scope>NUCLEOTIDE SEQUENCE [LARGE SCALE GENOMIC DNA]</scope>
    <source>
        <strain evidence="11 15">B8S56</strain>
    </source>
</reference>
<dbReference type="EMBL" id="QKWZ01000132">
    <property type="protein sequence ID" value="PZT67138.1"/>
    <property type="molecule type" value="Genomic_DNA"/>
</dbReference>
<dbReference type="EMBL" id="CP042615">
    <property type="protein sequence ID" value="QED75114.1"/>
    <property type="molecule type" value="Genomic_DNA"/>
</dbReference>
<reference evidence="7" key="1">
    <citation type="journal article" date="2018" name="Genome Biol.">
        <title>SKESA: strategic k-mer extension for scrupulous assemblies.</title>
        <authorList>
            <person name="Souvorov A."/>
            <person name="Agarwala R."/>
            <person name="Lipman D.J."/>
        </authorList>
    </citation>
    <scope>NUCLEOTIDE SEQUENCE [LARGE SCALE GENOMIC DNA]</scope>
    <source>
        <strain evidence="7">EC00618</strain>
        <strain evidence="8">Ecoli[ST-219]</strain>
        <strain>ecoli[ST-219]</strain>
    </source>
</reference>
<evidence type="ECO:0000313" key="23">
    <source>
        <dbReference type="Proteomes" id="UP000543252"/>
    </source>
</evidence>
<evidence type="ECO:0000256" key="2">
    <source>
        <dbReference type="ARBA" id="ARBA00023186"/>
    </source>
</evidence>
<evidence type="ECO:0000313" key="11">
    <source>
        <dbReference type="EMBL" id="PWH54872.1"/>
    </source>
</evidence>
<evidence type="ECO:0000313" key="6">
    <source>
        <dbReference type="EMBL" id="EFH3676718.1"/>
    </source>
</evidence>
<evidence type="ECO:0000313" key="21">
    <source>
        <dbReference type="Proteomes" id="UP000533482"/>
    </source>
</evidence>
<dbReference type="EMBL" id="AASOHJ010000006">
    <property type="protein sequence ID" value="EFE8672814.1"/>
    <property type="molecule type" value="Genomic_DNA"/>
</dbReference>
<accession>A0A085P9L2</accession>
<comment type="similarity">
    <text evidence="1">Belongs to the LcrH/SycD chaperone family.</text>
</comment>
<sequence>MESANLDLEENKEIASKFERALGMGATLAELHGITPDTLEGVYAYAYNFYEKGRLDEAELFFKFLCIYDFQNYNYLKGYAAVCQLKKDYQKAFDMYHICLMLSPDNDFSLVYYMGQCQMGLKNIKMATELFNTVVTYSQNEKVKEMATAYLELLTANTEEEVQTE</sequence>
<reference evidence="8" key="9">
    <citation type="submission" date="2019-11" db="EMBL/GenBank/DDBJ databases">
        <authorList>
            <consortium name="NCBI Pathogen Detection Project"/>
        </authorList>
    </citation>
    <scope>NUCLEOTIDE SEQUENCE</scope>
    <source>
        <strain evidence="7">EC00618</strain>
        <strain evidence="8">Ecoli[ST-219]</strain>
    </source>
</reference>
<organism evidence="12 16">
    <name type="scientific">Escherichia coli</name>
    <dbReference type="NCBI Taxonomy" id="562"/>
    <lineage>
        <taxon>Bacteria</taxon>
        <taxon>Pseudomonadati</taxon>
        <taxon>Pseudomonadota</taxon>
        <taxon>Gammaproteobacteria</taxon>
        <taxon>Enterobacterales</taxon>
        <taxon>Enterobacteriaceae</taxon>
        <taxon>Escherichia</taxon>
    </lineage>
</organism>
<reference evidence="4 23" key="5">
    <citation type="submission" date="2019-07" db="EMBL/GenBank/DDBJ databases">
        <authorList>
            <consortium name="GenomeTrakr network: Whole genome sequencing for foodborne pathogen traceback"/>
        </authorList>
    </citation>
    <scope>NUCLEOTIDE SEQUENCE [LARGE SCALE GENOMIC DNA]</scope>
    <source>
        <strain evidence="4 23">PSU-1859</strain>
    </source>
</reference>
<reference evidence="13 18" key="7">
    <citation type="submission" date="2019-08" db="EMBL/GenBank/DDBJ databases">
        <authorList>
            <person name="Chen F.-J."/>
            <person name="Wu H.-C."/>
            <person name="Liao Y.-C."/>
            <person name="Kuo S.-C."/>
        </authorList>
    </citation>
    <scope>NUCLEOTIDE SEQUENCE [LARGE SCALE GENOMIC DNA]</scope>
    <source>
        <strain evidence="13 18">NCYU-26-73</strain>
    </source>
</reference>
<dbReference type="Proteomes" id="UP000840371">
    <property type="component" value="Unassembled WGS sequence"/>
</dbReference>
<dbReference type="Proteomes" id="UP000543252">
    <property type="component" value="Unassembled WGS sequence"/>
</dbReference>
<dbReference type="Pfam" id="PF07720">
    <property type="entry name" value="TPR_3"/>
    <property type="match status" value="2"/>
</dbReference>
<evidence type="ECO:0000313" key="22">
    <source>
        <dbReference type="Proteomes" id="UP000534496"/>
    </source>
</evidence>
<reference evidence="13 18" key="6">
    <citation type="submission" date="2019-08" db="EMBL/GenBank/DDBJ databases">
        <title>Plasmid- and chromosome-located mcr-3 in mcr-1-positive Escherichia coli from diseased swine, Taiwan.</title>
        <authorList>
            <person name="Hsu C.-Y."/>
            <person name="Huang W.-C."/>
            <person name="Lauderdale T.-L."/>
        </authorList>
    </citation>
    <scope>NUCLEOTIDE SEQUENCE [LARGE SCALE GENOMIC DNA]</scope>
    <source>
        <strain evidence="13 18">NCYU-26-73</strain>
    </source>
</reference>
<evidence type="ECO:0000313" key="14">
    <source>
        <dbReference type="EMBL" id="QMO41841.1"/>
    </source>
</evidence>